<dbReference type="EMBL" id="JABTTY010000001">
    <property type="protein sequence ID" value="MBE7525104.1"/>
    <property type="molecule type" value="Genomic_DNA"/>
</dbReference>
<accession>A0A928TS48</accession>
<name>A0A928TS48_UNCKA</name>
<comment type="similarity">
    <text evidence="2 9">Belongs to the SecG family.</text>
</comment>
<dbReference type="Proteomes" id="UP000710385">
    <property type="component" value="Unassembled WGS sequence"/>
</dbReference>
<protein>
    <recommendedName>
        <fullName evidence="9">Protein-export membrane protein SecG</fullName>
    </recommendedName>
</protein>
<gene>
    <name evidence="10" type="primary">secG</name>
    <name evidence="10" type="ORF">HS096_01780</name>
</gene>
<evidence type="ECO:0000256" key="3">
    <source>
        <dbReference type="ARBA" id="ARBA00022448"/>
    </source>
</evidence>
<comment type="function">
    <text evidence="9">Involved in protein export. Participates in an early event of protein translocation.</text>
</comment>
<evidence type="ECO:0000313" key="11">
    <source>
        <dbReference type="Proteomes" id="UP000710385"/>
    </source>
</evidence>
<evidence type="ECO:0000256" key="2">
    <source>
        <dbReference type="ARBA" id="ARBA00008445"/>
    </source>
</evidence>
<dbReference type="GO" id="GO:0009306">
    <property type="term" value="P:protein secretion"/>
    <property type="evidence" value="ECO:0007669"/>
    <property type="project" value="UniProtKB-UniRule"/>
</dbReference>
<keyword evidence="6 9" id="KW-1133">Transmembrane helix</keyword>
<dbReference type="GO" id="GO:0015450">
    <property type="term" value="F:protein-transporting ATPase activity"/>
    <property type="evidence" value="ECO:0007669"/>
    <property type="project" value="UniProtKB-UniRule"/>
</dbReference>
<keyword evidence="4 9" id="KW-0812">Transmembrane</keyword>
<evidence type="ECO:0000256" key="1">
    <source>
        <dbReference type="ARBA" id="ARBA00004141"/>
    </source>
</evidence>
<evidence type="ECO:0000256" key="7">
    <source>
        <dbReference type="ARBA" id="ARBA00023010"/>
    </source>
</evidence>
<keyword evidence="5 9" id="KW-0653">Protein transport</keyword>
<evidence type="ECO:0000256" key="6">
    <source>
        <dbReference type="ARBA" id="ARBA00022989"/>
    </source>
</evidence>
<dbReference type="InterPro" id="IPR004692">
    <property type="entry name" value="SecG"/>
</dbReference>
<evidence type="ECO:0000256" key="8">
    <source>
        <dbReference type="ARBA" id="ARBA00023136"/>
    </source>
</evidence>
<keyword evidence="8 9" id="KW-0472">Membrane</keyword>
<dbReference type="GO" id="GO:0005886">
    <property type="term" value="C:plasma membrane"/>
    <property type="evidence" value="ECO:0007669"/>
    <property type="project" value="UniProtKB-SubCell"/>
</dbReference>
<proteinExistence type="inferred from homology"/>
<keyword evidence="3 9" id="KW-0813">Transport</keyword>
<organism evidence="10 11">
    <name type="scientific">candidate division WWE3 bacterium</name>
    <dbReference type="NCBI Taxonomy" id="2053526"/>
    <lineage>
        <taxon>Bacteria</taxon>
        <taxon>Katanobacteria</taxon>
    </lineage>
</organism>
<comment type="caution">
    <text evidence="10">The sequence shown here is derived from an EMBL/GenBank/DDBJ whole genome shotgun (WGS) entry which is preliminary data.</text>
</comment>
<keyword evidence="9" id="KW-1003">Cell membrane</keyword>
<dbReference type="Pfam" id="PF03840">
    <property type="entry name" value="SecG"/>
    <property type="match status" value="1"/>
</dbReference>
<evidence type="ECO:0000256" key="4">
    <source>
        <dbReference type="ARBA" id="ARBA00022692"/>
    </source>
</evidence>
<comment type="caution">
    <text evidence="9">Lacks conserved residue(s) required for the propagation of feature annotation.</text>
</comment>
<dbReference type="NCBIfam" id="TIGR00810">
    <property type="entry name" value="secG"/>
    <property type="match status" value="1"/>
</dbReference>
<evidence type="ECO:0000313" key="10">
    <source>
        <dbReference type="EMBL" id="MBE7525104.1"/>
    </source>
</evidence>
<keyword evidence="7 9" id="KW-0811">Translocation</keyword>
<comment type="subcellular location">
    <subcellularLocation>
        <location evidence="9">Cell membrane</location>
        <topology evidence="9">Multi-pass membrane protein</topology>
    </subcellularLocation>
    <subcellularLocation>
        <location evidence="1">Membrane</location>
        <topology evidence="1">Multi-pass membrane protein</topology>
    </subcellularLocation>
</comment>
<reference evidence="10" key="1">
    <citation type="submission" date="2020-05" db="EMBL/GenBank/DDBJ databases">
        <title>High-Quality Genomes of Partial-Nitritation/Anammox System by Hierarchical Clustering Based Hybrid Assembly.</title>
        <authorList>
            <person name="Liu L."/>
            <person name="Wang Y."/>
            <person name="Che Y."/>
            <person name="Chen Y."/>
            <person name="Xia Y."/>
            <person name="Luo R."/>
            <person name="Cheng S.H."/>
            <person name="Zheng C."/>
            <person name="Zhang T."/>
        </authorList>
    </citation>
    <scope>NUCLEOTIDE SEQUENCE</scope>
    <source>
        <strain evidence="10">H1_PAT1</strain>
    </source>
</reference>
<dbReference type="AlphaFoldDB" id="A0A928TS48"/>
<evidence type="ECO:0000256" key="9">
    <source>
        <dbReference type="RuleBase" id="RU365087"/>
    </source>
</evidence>
<sequence length="73" mass="7752">MRELLLPIIQMILSVLLVAAILLQQRGSGLGAAFGGGGDVFRTKRGVEKILHYATIGLAMLFFGNAILTVLLA</sequence>
<feature type="transmembrane region" description="Helical" evidence="9">
    <location>
        <begin position="50"/>
        <end position="72"/>
    </location>
</feature>
<evidence type="ECO:0000256" key="5">
    <source>
        <dbReference type="ARBA" id="ARBA00022927"/>
    </source>
</evidence>